<evidence type="ECO:0000256" key="6">
    <source>
        <dbReference type="PIRNR" id="PIRNR015840"/>
    </source>
</evidence>
<accession>A0A5J4W4D3</accession>
<dbReference type="OrthoDB" id="340608at2759"/>
<comment type="similarity">
    <text evidence="2 6">Belongs to the CDC50/LEM3 family.</text>
</comment>
<evidence type="ECO:0000313" key="9">
    <source>
        <dbReference type="EMBL" id="KAA6389747.1"/>
    </source>
</evidence>
<protein>
    <submittedName>
        <fullName evidence="9">Putative cell cycle control protein</fullName>
    </submittedName>
</protein>
<keyword evidence="3 8" id="KW-0812">Transmembrane</keyword>
<keyword evidence="4 8" id="KW-1133">Transmembrane helix</keyword>
<evidence type="ECO:0000256" key="4">
    <source>
        <dbReference type="ARBA" id="ARBA00022989"/>
    </source>
</evidence>
<dbReference type="PANTHER" id="PTHR10926">
    <property type="entry name" value="CELL CYCLE CONTROL PROTEIN 50"/>
    <property type="match status" value="1"/>
</dbReference>
<evidence type="ECO:0000256" key="8">
    <source>
        <dbReference type="SAM" id="Phobius"/>
    </source>
</evidence>
<feature type="transmembrane region" description="Helical" evidence="8">
    <location>
        <begin position="27"/>
        <end position="49"/>
    </location>
</feature>
<reference evidence="9 10" key="1">
    <citation type="submission" date="2019-03" db="EMBL/GenBank/DDBJ databases">
        <title>Single cell metagenomics reveals metabolic interactions within the superorganism composed of flagellate Streblomastix strix and complex community of Bacteroidetes bacteria on its surface.</title>
        <authorList>
            <person name="Treitli S.C."/>
            <person name="Kolisko M."/>
            <person name="Husnik F."/>
            <person name="Keeling P."/>
            <person name="Hampl V."/>
        </authorList>
    </citation>
    <scope>NUCLEOTIDE SEQUENCE [LARGE SCALE GENOMIC DNA]</scope>
    <source>
        <strain evidence="9">ST1C</strain>
    </source>
</reference>
<evidence type="ECO:0000256" key="2">
    <source>
        <dbReference type="ARBA" id="ARBA00009457"/>
    </source>
</evidence>
<evidence type="ECO:0000313" key="10">
    <source>
        <dbReference type="Proteomes" id="UP000324800"/>
    </source>
</evidence>
<evidence type="ECO:0000256" key="1">
    <source>
        <dbReference type="ARBA" id="ARBA00004141"/>
    </source>
</evidence>
<feature type="compositionally biased region" description="Polar residues" evidence="7">
    <location>
        <begin position="300"/>
        <end position="311"/>
    </location>
</feature>
<evidence type="ECO:0000256" key="3">
    <source>
        <dbReference type="ARBA" id="ARBA00022692"/>
    </source>
</evidence>
<dbReference type="AlphaFoldDB" id="A0A5J4W4D3"/>
<keyword evidence="5 6" id="KW-0472">Membrane</keyword>
<dbReference type="EMBL" id="SNRW01003473">
    <property type="protein sequence ID" value="KAA6389747.1"/>
    <property type="molecule type" value="Genomic_DNA"/>
</dbReference>
<dbReference type="PIRSF" id="PIRSF015840">
    <property type="entry name" value="DUF284_TM_euk"/>
    <property type="match status" value="1"/>
</dbReference>
<dbReference type="GO" id="GO:0005783">
    <property type="term" value="C:endoplasmic reticulum"/>
    <property type="evidence" value="ECO:0007669"/>
    <property type="project" value="TreeGrafter"/>
</dbReference>
<comment type="subcellular location">
    <subcellularLocation>
        <location evidence="1">Membrane</location>
        <topology evidence="1">Multi-pass membrane protein</topology>
    </subcellularLocation>
</comment>
<gene>
    <name evidence="9" type="ORF">EZS28_014726</name>
</gene>
<dbReference type="GO" id="GO:0005794">
    <property type="term" value="C:Golgi apparatus"/>
    <property type="evidence" value="ECO:0007669"/>
    <property type="project" value="TreeGrafter"/>
</dbReference>
<feature type="region of interest" description="Disordered" evidence="7">
    <location>
        <begin position="300"/>
        <end position="331"/>
    </location>
</feature>
<dbReference type="InterPro" id="IPR005045">
    <property type="entry name" value="CDC50/LEM3_fam"/>
</dbReference>
<name>A0A5J4W4D3_9EUKA</name>
<proteinExistence type="inferred from homology"/>
<evidence type="ECO:0000256" key="5">
    <source>
        <dbReference type="ARBA" id="ARBA00023136"/>
    </source>
</evidence>
<dbReference type="PANTHER" id="PTHR10926:SF0">
    <property type="entry name" value="CDC50, ISOFORM A"/>
    <property type="match status" value="1"/>
</dbReference>
<evidence type="ECO:0000256" key="7">
    <source>
        <dbReference type="SAM" id="MobiDB-lite"/>
    </source>
</evidence>
<dbReference type="Pfam" id="PF03381">
    <property type="entry name" value="CDC50"/>
    <property type="match status" value="1"/>
</dbReference>
<sequence>MVQKREIPYNSAGQLTLKALRPNCGSIPMFITLCIATVFFLVCGIAVLAPSVSIFEKVYRYDNTDAKTFEFEVEEDITSPLYILYQLTNFYQNHRRFAISRNYDQLLGGEVAQADLQWCDPRIRKGLEVKSILPCGIAAEIIFNDSFTLHKQTEMKTNEGEEEQQEEEIVDPTEIVLRKTDIVYASDKEQYINQEGSTQNISSDAFIMWMQPAALPYFRKTYGVIDAGLPKGKYQIRIVDQYNVTSGTKSVVITSRAWFGMKATGLGVLYIICGAIFAVITGIIAWIIFTGPDKKLPKSVTSDTGADQVEQQGIDKNGGSNSIQKEYQIHK</sequence>
<dbReference type="GO" id="GO:0005886">
    <property type="term" value="C:plasma membrane"/>
    <property type="evidence" value="ECO:0007669"/>
    <property type="project" value="TreeGrafter"/>
</dbReference>
<dbReference type="Proteomes" id="UP000324800">
    <property type="component" value="Unassembled WGS sequence"/>
</dbReference>
<comment type="caution">
    <text evidence="9">The sequence shown here is derived from an EMBL/GenBank/DDBJ whole genome shotgun (WGS) entry which is preliminary data.</text>
</comment>
<feature type="transmembrane region" description="Helical" evidence="8">
    <location>
        <begin position="266"/>
        <end position="289"/>
    </location>
</feature>
<organism evidence="9 10">
    <name type="scientific">Streblomastix strix</name>
    <dbReference type="NCBI Taxonomy" id="222440"/>
    <lineage>
        <taxon>Eukaryota</taxon>
        <taxon>Metamonada</taxon>
        <taxon>Preaxostyla</taxon>
        <taxon>Oxymonadida</taxon>
        <taxon>Streblomastigidae</taxon>
        <taxon>Streblomastix</taxon>
    </lineage>
</organism>